<reference evidence="2" key="1">
    <citation type="journal article" date="2019" name="Int. J. Syst. Evol. Microbiol.">
        <title>The Global Catalogue of Microorganisms (GCM) 10K type strain sequencing project: providing services to taxonomists for standard genome sequencing and annotation.</title>
        <authorList>
            <consortium name="The Broad Institute Genomics Platform"/>
            <consortium name="The Broad Institute Genome Sequencing Center for Infectious Disease"/>
            <person name="Wu L."/>
            <person name="Ma J."/>
        </authorList>
    </citation>
    <scope>NUCLEOTIDE SEQUENCE [LARGE SCALE GENOMIC DNA]</scope>
    <source>
        <strain evidence="2">CECT 7798</strain>
    </source>
</reference>
<gene>
    <name evidence="1" type="ORF">ACFONJ_18940</name>
</gene>
<organism evidence="1 2">
    <name type="scientific">Chryseobacterium tructae</name>
    <dbReference type="NCBI Taxonomy" id="1037380"/>
    <lineage>
        <taxon>Bacteria</taxon>
        <taxon>Pseudomonadati</taxon>
        <taxon>Bacteroidota</taxon>
        <taxon>Flavobacteriia</taxon>
        <taxon>Flavobacteriales</taxon>
        <taxon>Weeksellaceae</taxon>
        <taxon>Chryseobacterium group</taxon>
        <taxon>Chryseobacterium</taxon>
    </lineage>
</organism>
<dbReference type="Proteomes" id="UP001595735">
    <property type="component" value="Unassembled WGS sequence"/>
</dbReference>
<proteinExistence type="predicted"/>
<comment type="caution">
    <text evidence="1">The sequence shown here is derived from an EMBL/GenBank/DDBJ whole genome shotgun (WGS) entry which is preliminary data.</text>
</comment>
<evidence type="ECO:0000313" key="1">
    <source>
        <dbReference type="EMBL" id="MFC3758058.1"/>
    </source>
</evidence>
<evidence type="ECO:0000313" key="2">
    <source>
        <dbReference type="Proteomes" id="UP001595735"/>
    </source>
</evidence>
<name>A0ABV7Y0D9_9FLAO</name>
<keyword evidence="2" id="KW-1185">Reference proteome</keyword>
<accession>A0ABV7Y0D9</accession>
<dbReference type="RefSeq" id="WP_290299712.1">
    <property type="nucleotide sequence ID" value="NZ_JAUFQR010000001.1"/>
</dbReference>
<dbReference type="EMBL" id="JBHRYO010000002">
    <property type="protein sequence ID" value="MFC3758058.1"/>
    <property type="molecule type" value="Genomic_DNA"/>
</dbReference>
<sequence length="138" mass="16645">MKKLSNDQKSYEQYAFYGFSNCLDESLHLKTFDENYISTFNNLEPFPRLFEKEDILISIKKFQDPYNLELKNISKEMKNGYLIVEKCTDIYNVKNMKLKTSYLELVKKIKEYKVENDSDLKNYMKDYLESYFVKVQTE</sequence>
<protein>
    <submittedName>
        <fullName evidence="1">Uncharacterized protein</fullName>
    </submittedName>
</protein>